<gene>
    <name evidence="6" type="ORF">H9714_03285</name>
</gene>
<evidence type="ECO:0000313" key="6">
    <source>
        <dbReference type="EMBL" id="HJB56554.1"/>
    </source>
</evidence>
<dbReference type="GO" id="GO:0005524">
    <property type="term" value="F:ATP binding"/>
    <property type="evidence" value="ECO:0007669"/>
    <property type="project" value="UniProtKB-UniRule"/>
</dbReference>
<dbReference type="Proteomes" id="UP000824208">
    <property type="component" value="Unassembled WGS sequence"/>
</dbReference>
<dbReference type="EMBL" id="DWYC01000036">
    <property type="protein sequence ID" value="HJB56554.1"/>
    <property type="molecule type" value="Genomic_DNA"/>
</dbReference>
<accession>A0A9D2MAB9</accession>
<dbReference type="PANTHER" id="PTHR43585">
    <property type="entry name" value="FUMIPYRROLE BIOSYNTHESIS PROTEIN C"/>
    <property type="match status" value="1"/>
</dbReference>
<dbReference type="InterPro" id="IPR052032">
    <property type="entry name" value="ATP-dep_AA_Ligase"/>
</dbReference>
<evidence type="ECO:0000256" key="1">
    <source>
        <dbReference type="ARBA" id="ARBA00022598"/>
    </source>
</evidence>
<dbReference type="Gene3D" id="3.30.470.20">
    <property type="entry name" value="ATP-grasp fold, B domain"/>
    <property type="match status" value="1"/>
</dbReference>
<organism evidence="6 7">
    <name type="scientific">Candidatus Flavonifractor intestinipullorum</name>
    <dbReference type="NCBI Taxonomy" id="2838587"/>
    <lineage>
        <taxon>Bacteria</taxon>
        <taxon>Bacillati</taxon>
        <taxon>Bacillota</taxon>
        <taxon>Clostridia</taxon>
        <taxon>Eubacteriales</taxon>
        <taxon>Oscillospiraceae</taxon>
        <taxon>Flavonifractor</taxon>
    </lineage>
</organism>
<evidence type="ECO:0000256" key="2">
    <source>
        <dbReference type="ARBA" id="ARBA00022741"/>
    </source>
</evidence>
<feature type="domain" description="ATP-grasp" evidence="5">
    <location>
        <begin position="118"/>
        <end position="315"/>
    </location>
</feature>
<dbReference type="Pfam" id="PF02786">
    <property type="entry name" value="CPSase_L_D2"/>
    <property type="match status" value="1"/>
</dbReference>
<sequence length="397" mass="45350">MNFVFISPNFPETYRWFCIRLRENGVNVLGVGDAPYDALHPDLRRALTEYYRVDSLADYDQMVRALGHFTGRYGKLDWVESNNEYWLELDAALRTDFNINTGLKSDQIAKYKSKRRMKDYYRQAGVPCARYAMATTLEAALAFTREVGYPVVVKPDRGVGAAATYKLRCEEDAAEFFAHKPEEPYLMEEFVPGVVTTYDGVCNSRGEVLFAASHIAPNSIMDMVNEGVPCFYYVDKEVPPDVEAAGKAVLRAFGARRRFFHLEFFRLTEDKEGLGRRGDIVALEVNMRPAGGYTPDMLNFSQSVDVYQIWADMVAFDQRRHPYQGEHRYCIYAGRRDGVDYAMDMDELHARCGEHARLFTRMPDALAGAMGNQVAIACFDTKEEMERFVHDAFALRI</sequence>
<dbReference type="PANTHER" id="PTHR43585:SF2">
    <property type="entry name" value="ATP-GRASP ENZYME FSQD"/>
    <property type="match status" value="1"/>
</dbReference>
<dbReference type="GO" id="GO:0046872">
    <property type="term" value="F:metal ion binding"/>
    <property type="evidence" value="ECO:0007669"/>
    <property type="project" value="InterPro"/>
</dbReference>
<evidence type="ECO:0000259" key="5">
    <source>
        <dbReference type="PROSITE" id="PS50975"/>
    </source>
</evidence>
<evidence type="ECO:0000256" key="3">
    <source>
        <dbReference type="ARBA" id="ARBA00022840"/>
    </source>
</evidence>
<evidence type="ECO:0000313" key="7">
    <source>
        <dbReference type="Proteomes" id="UP000824208"/>
    </source>
</evidence>
<dbReference type="InterPro" id="IPR013815">
    <property type="entry name" value="ATP_grasp_subdomain_1"/>
</dbReference>
<comment type="caution">
    <text evidence="6">The sequence shown here is derived from an EMBL/GenBank/DDBJ whole genome shotgun (WGS) entry which is preliminary data.</text>
</comment>
<dbReference type="InterPro" id="IPR011761">
    <property type="entry name" value="ATP-grasp"/>
</dbReference>
<protein>
    <submittedName>
        <fullName evidence="6">ATP-grasp domain-containing protein</fullName>
    </submittedName>
</protein>
<reference evidence="6" key="2">
    <citation type="submission" date="2021-04" db="EMBL/GenBank/DDBJ databases">
        <authorList>
            <person name="Gilroy R."/>
        </authorList>
    </citation>
    <scope>NUCLEOTIDE SEQUENCE</scope>
    <source>
        <strain evidence="6">CHK189-11263</strain>
    </source>
</reference>
<proteinExistence type="predicted"/>
<dbReference type="Gene3D" id="3.30.1490.20">
    <property type="entry name" value="ATP-grasp fold, A domain"/>
    <property type="match status" value="1"/>
</dbReference>
<dbReference type="AlphaFoldDB" id="A0A9D2MAB9"/>
<keyword evidence="1" id="KW-0436">Ligase</keyword>
<dbReference type="GO" id="GO:0016874">
    <property type="term" value="F:ligase activity"/>
    <property type="evidence" value="ECO:0007669"/>
    <property type="project" value="UniProtKB-KW"/>
</dbReference>
<evidence type="ECO:0000256" key="4">
    <source>
        <dbReference type="PROSITE-ProRule" id="PRU00409"/>
    </source>
</evidence>
<keyword evidence="2 4" id="KW-0547">Nucleotide-binding</keyword>
<dbReference type="PROSITE" id="PS50975">
    <property type="entry name" value="ATP_GRASP"/>
    <property type="match status" value="1"/>
</dbReference>
<dbReference type="SUPFAM" id="SSF56059">
    <property type="entry name" value="Glutathione synthetase ATP-binding domain-like"/>
    <property type="match status" value="1"/>
</dbReference>
<dbReference type="InterPro" id="IPR005479">
    <property type="entry name" value="CPAse_ATP-bd"/>
</dbReference>
<keyword evidence="3 4" id="KW-0067">ATP-binding</keyword>
<reference evidence="6" key="1">
    <citation type="journal article" date="2021" name="PeerJ">
        <title>Extensive microbial diversity within the chicken gut microbiome revealed by metagenomics and culture.</title>
        <authorList>
            <person name="Gilroy R."/>
            <person name="Ravi A."/>
            <person name="Getino M."/>
            <person name="Pursley I."/>
            <person name="Horton D.L."/>
            <person name="Alikhan N.F."/>
            <person name="Baker D."/>
            <person name="Gharbi K."/>
            <person name="Hall N."/>
            <person name="Watson M."/>
            <person name="Adriaenssens E.M."/>
            <person name="Foster-Nyarko E."/>
            <person name="Jarju S."/>
            <person name="Secka A."/>
            <person name="Antonio M."/>
            <person name="Oren A."/>
            <person name="Chaudhuri R.R."/>
            <person name="La Ragione R."/>
            <person name="Hildebrand F."/>
            <person name="Pallen M.J."/>
        </authorList>
    </citation>
    <scope>NUCLEOTIDE SEQUENCE</scope>
    <source>
        <strain evidence="6">CHK189-11263</strain>
    </source>
</reference>
<name>A0A9D2MAB9_9FIRM</name>